<accession>A0A6A6Z6F8</accession>
<evidence type="ECO:0000313" key="4">
    <source>
        <dbReference type="RefSeq" id="XP_033582811.1"/>
    </source>
</evidence>
<name>A0A6A6Z6F8_9PEZI</name>
<evidence type="ECO:0000313" key="3">
    <source>
        <dbReference type="Proteomes" id="UP000504636"/>
    </source>
</evidence>
<dbReference type="EMBL" id="MU003693">
    <property type="protein sequence ID" value="KAF2815847.1"/>
    <property type="molecule type" value="Genomic_DNA"/>
</dbReference>
<proteinExistence type="predicted"/>
<evidence type="ECO:0000256" key="1">
    <source>
        <dbReference type="SAM" id="MobiDB-lite"/>
    </source>
</evidence>
<reference evidence="4" key="3">
    <citation type="submission" date="2025-04" db="UniProtKB">
        <authorList>
            <consortium name="RefSeq"/>
        </authorList>
    </citation>
    <scope>IDENTIFICATION</scope>
    <source>
        <strain evidence="4">CBS 304.34</strain>
    </source>
</reference>
<reference evidence="4" key="2">
    <citation type="submission" date="2020-04" db="EMBL/GenBank/DDBJ databases">
        <authorList>
            <consortium name="NCBI Genome Project"/>
        </authorList>
    </citation>
    <scope>NUCLEOTIDE SEQUENCE</scope>
    <source>
        <strain evidence="4">CBS 304.34</strain>
    </source>
</reference>
<dbReference type="Proteomes" id="UP000504636">
    <property type="component" value="Unplaced"/>
</dbReference>
<evidence type="ECO:0000313" key="2">
    <source>
        <dbReference type="EMBL" id="KAF2815847.1"/>
    </source>
</evidence>
<reference evidence="2 4" key="1">
    <citation type="journal article" date="2020" name="Stud. Mycol.">
        <title>101 Dothideomycetes genomes: a test case for predicting lifestyles and emergence of pathogens.</title>
        <authorList>
            <person name="Haridas S."/>
            <person name="Albert R."/>
            <person name="Binder M."/>
            <person name="Bloem J."/>
            <person name="Labutti K."/>
            <person name="Salamov A."/>
            <person name="Andreopoulos B."/>
            <person name="Baker S."/>
            <person name="Barry K."/>
            <person name="Bills G."/>
            <person name="Bluhm B."/>
            <person name="Cannon C."/>
            <person name="Castanera R."/>
            <person name="Culley D."/>
            <person name="Daum C."/>
            <person name="Ezra D."/>
            <person name="Gonzalez J."/>
            <person name="Henrissat B."/>
            <person name="Kuo A."/>
            <person name="Liang C."/>
            <person name="Lipzen A."/>
            <person name="Lutzoni F."/>
            <person name="Magnuson J."/>
            <person name="Mondo S."/>
            <person name="Nolan M."/>
            <person name="Ohm R."/>
            <person name="Pangilinan J."/>
            <person name="Park H.-J."/>
            <person name="Ramirez L."/>
            <person name="Alfaro M."/>
            <person name="Sun H."/>
            <person name="Tritt A."/>
            <person name="Yoshinaga Y."/>
            <person name="Zwiers L.-H."/>
            <person name="Turgeon B."/>
            <person name="Goodwin S."/>
            <person name="Spatafora J."/>
            <person name="Crous P."/>
            <person name="Grigoriev I."/>
        </authorList>
    </citation>
    <scope>NUCLEOTIDE SEQUENCE</scope>
    <source>
        <strain evidence="2 4">CBS 304.34</strain>
    </source>
</reference>
<sequence>MSWAKVHETEAAGQSGYPEPINDRNRVMPETKALCTTTQAIQTSNGLTASRLTASQLPGAGDQVDKLGGFAAGLQAGGRRSIHNGMLRSRLRLKAKKNETEERQRRARVHHDSTVNGNPRATWLIEFYFGRVGWHSTSVSKGPRVEEQVSTPSTV</sequence>
<gene>
    <name evidence="2 4" type="ORF">BDZ99DRAFT_124590</name>
</gene>
<organism evidence="2">
    <name type="scientific">Mytilinidion resinicola</name>
    <dbReference type="NCBI Taxonomy" id="574789"/>
    <lineage>
        <taxon>Eukaryota</taxon>
        <taxon>Fungi</taxon>
        <taxon>Dikarya</taxon>
        <taxon>Ascomycota</taxon>
        <taxon>Pezizomycotina</taxon>
        <taxon>Dothideomycetes</taxon>
        <taxon>Pleosporomycetidae</taxon>
        <taxon>Mytilinidiales</taxon>
        <taxon>Mytilinidiaceae</taxon>
        <taxon>Mytilinidion</taxon>
    </lineage>
</organism>
<dbReference type="RefSeq" id="XP_033582811.1">
    <property type="nucleotide sequence ID" value="XM_033712548.1"/>
</dbReference>
<keyword evidence="3" id="KW-1185">Reference proteome</keyword>
<feature type="region of interest" description="Disordered" evidence="1">
    <location>
        <begin position="1"/>
        <end position="24"/>
    </location>
</feature>
<protein>
    <submittedName>
        <fullName evidence="2 4">Uncharacterized protein</fullName>
    </submittedName>
</protein>
<feature type="compositionally biased region" description="Basic and acidic residues" evidence="1">
    <location>
        <begin position="1"/>
        <end position="10"/>
    </location>
</feature>
<dbReference type="AlphaFoldDB" id="A0A6A6Z6F8"/>
<dbReference type="GeneID" id="54453441"/>